<organism evidence="3 4">
    <name type="scientific">Liparis tanakae</name>
    <name type="common">Tanaka's snailfish</name>
    <dbReference type="NCBI Taxonomy" id="230148"/>
    <lineage>
        <taxon>Eukaryota</taxon>
        <taxon>Metazoa</taxon>
        <taxon>Chordata</taxon>
        <taxon>Craniata</taxon>
        <taxon>Vertebrata</taxon>
        <taxon>Euteleostomi</taxon>
        <taxon>Actinopterygii</taxon>
        <taxon>Neopterygii</taxon>
        <taxon>Teleostei</taxon>
        <taxon>Neoteleostei</taxon>
        <taxon>Acanthomorphata</taxon>
        <taxon>Eupercaria</taxon>
        <taxon>Perciformes</taxon>
        <taxon>Cottioidei</taxon>
        <taxon>Cottales</taxon>
        <taxon>Liparidae</taxon>
        <taxon>Liparis</taxon>
    </lineage>
</organism>
<evidence type="ECO:0000313" key="4">
    <source>
        <dbReference type="Proteomes" id="UP000314294"/>
    </source>
</evidence>
<accession>A0A4Z2G1G7</accession>
<protein>
    <submittedName>
        <fullName evidence="3">Uncharacterized protein</fullName>
    </submittedName>
</protein>
<feature type="compositionally biased region" description="Basic and acidic residues" evidence="1">
    <location>
        <begin position="155"/>
        <end position="164"/>
    </location>
</feature>
<keyword evidence="2" id="KW-0732">Signal</keyword>
<sequence length="188" mass="20460">MSSRNFTICLLSSTLLENVRGAAVSSRWRSLALSPSEVRKAMFFSKFPLSQERKKYSAPDQVFDGAGDGAGVTGYDAGNDFAAGTFSLQKLCEPFLISSVFTKHPGLTQACLPHIDSQEIQILQQRFILCELITIYGGIAKTPREEGTAEMEDEERQKKLEAGKAKLSAPVNTRPALTAGWLAGGWLA</sequence>
<name>A0A4Z2G1G7_9TELE</name>
<dbReference type="AlphaFoldDB" id="A0A4Z2G1G7"/>
<dbReference type="EMBL" id="SRLO01000744">
    <property type="protein sequence ID" value="TNN47396.1"/>
    <property type="molecule type" value="Genomic_DNA"/>
</dbReference>
<evidence type="ECO:0000256" key="1">
    <source>
        <dbReference type="SAM" id="MobiDB-lite"/>
    </source>
</evidence>
<evidence type="ECO:0000313" key="3">
    <source>
        <dbReference type="EMBL" id="TNN47396.1"/>
    </source>
</evidence>
<feature type="signal peptide" evidence="2">
    <location>
        <begin position="1"/>
        <end position="21"/>
    </location>
</feature>
<feature type="region of interest" description="Disordered" evidence="1">
    <location>
        <begin position="143"/>
        <end position="167"/>
    </location>
</feature>
<dbReference type="Proteomes" id="UP000314294">
    <property type="component" value="Unassembled WGS sequence"/>
</dbReference>
<evidence type="ECO:0000256" key="2">
    <source>
        <dbReference type="SAM" id="SignalP"/>
    </source>
</evidence>
<gene>
    <name evidence="3" type="ORF">EYF80_042399</name>
</gene>
<proteinExistence type="predicted"/>
<reference evidence="3 4" key="1">
    <citation type="submission" date="2019-03" db="EMBL/GenBank/DDBJ databases">
        <title>First draft genome of Liparis tanakae, snailfish: a comprehensive survey of snailfish specific genes.</title>
        <authorList>
            <person name="Kim W."/>
            <person name="Song I."/>
            <person name="Jeong J.-H."/>
            <person name="Kim D."/>
            <person name="Kim S."/>
            <person name="Ryu S."/>
            <person name="Song J.Y."/>
            <person name="Lee S.K."/>
        </authorList>
    </citation>
    <scope>NUCLEOTIDE SEQUENCE [LARGE SCALE GENOMIC DNA]</scope>
    <source>
        <tissue evidence="3">Muscle</tissue>
    </source>
</reference>
<comment type="caution">
    <text evidence="3">The sequence shown here is derived from an EMBL/GenBank/DDBJ whole genome shotgun (WGS) entry which is preliminary data.</text>
</comment>
<keyword evidence="4" id="KW-1185">Reference proteome</keyword>
<feature type="chain" id="PRO_5021388686" evidence="2">
    <location>
        <begin position="22"/>
        <end position="188"/>
    </location>
</feature>